<dbReference type="Proteomes" id="UP000474024">
    <property type="component" value="Unassembled WGS sequence"/>
</dbReference>
<protein>
    <submittedName>
        <fullName evidence="1">Abi family protein</fullName>
    </submittedName>
</protein>
<sequence>MKLLKTSDELISHMKIKGIKFNIVKEEDAKIFLQNNNYYMKLASYRANYDKRESNGEYINLDFAYLQELSTIDMHLRYLILQMCLDVEHALKTRLLKDIEDNPQEDGYDIIRRFITKYDRSCQNIQKHKSSEYCRELIEKYYPYFPAWVFVELISFGDMVKLYEYYSERYSGRLKDSELLYSIRDLRNATAHSNCLINKLQKGTNKPSVKIIKFVSNIDGIGTSMRTNKLSNKFLYDFISLLYVYNEFINVNIVKEKRFRQIQEFIDGRVIKNREYFEKNECIKTAYTFVKKVIDYMNESC</sequence>
<dbReference type="Pfam" id="PF07751">
    <property type="entry name" value="Abi_2"/>
    <property type="match status" value="1"/>
</dbReference>
<name>A0A6L5YT56_9FIRM</name>
<dbReference type="EMBL" id="VUNI01000020">
    <property type="protein sequence ID" value="MST75528.1"/>
    <property type="molecule type" value="Genomic_DNA"/>
</dbReference>
<dbReference type="AlphaFoldDB" id="A0A6L5YT56"/>
<evidence type="ECO:0000313" key="1">
    <source>
        <dbReference type="EMBL" id="MST75528.1"/>
    </source>
</evidence>
<dbReference type="RefSeq" id="WP_154430494.1">
    <property type="nucleotide sequence ID" value="NZ_VUNI01000020.1"/>
</dbReference>
<dbReference type="InterPro" id="IPR011664">
    <property type="entry name" value="Abi_system_AbiD/AbiF-like"/>
</dbReference>
<reference evidence="1 2" key="1">
    <citation type="submission" date="2019-08" db="EMBL/GenBank/DDBJ databases">
        <title>In-depth cultivation of the pig gut microbiome towards novel bacterial diversity and tailored functional studies.</title>
        <authorList>
            <person name="Wylensek D."/>
            <person name="Hitch T.C.A."/>
            <person name="Clavel T."/>
        </authorList>
    </citation>
    <scope>NUCLEOTIDE SEQUENCE [LARGE SCALE GENOMIC DNA]</scope>
    <source>
        <strain evidence="1 2">MUC/MUC-530-WT-4D</strain>
    </source>
</reference>
<organism evidence="1 2">
    <name type="scientific">Roseburia porci</name>
    <dbReference type="NCBI Taxonomy" id="2605790"/>
    <lineage>
        <taxon>Bacteria</taxon>
        <taxon>Bacillati</taxon>
        <taxon>Bacillota</taxon>
        <taxon>Clostridia</taxon>
        <taxon>Lachnospirales</taxon>
        <taxon>Lachnospiraceae</taxon>
        <taxon>Roseburia</taxon>
    </lineage>
</organism>
<gene>
    <name evidence="1" type="ORF">FYJ75_10950</name>
</gene>
<accession>A0A6L5YT56</accession>
<comment type="caution">
    <text evidence="1">The sequence shown here is derived from an EMBL/GenBank/DDBJ whole genome shotgun (WGS) entry which is preliminary data.</text>
</comment>
<keyword evidence="2" id="KW-1185">Reference proteome</keyword>
<proteinExistence type="predicted"/>
<evidence type="ECO:0000313" key="2">
    <source>
        <dbReference type="Proteomes" id="UP000474024"/>
    </source>
</evidence>